<gene>
    <name evidence="1" type="ORF">PoB_007642300</name>
</gene>
<evidence type="ECO:0000313" key="2">
    <source>
        <dbReference type="Proteomes" id="UP000735302"/>
    </source>
</evidence>
<accession>A0AAV4E011</accession>
<dbReference type="Proteomes" id="UP000735302">
    <property type="component" value="Unassembled WGS sequence"/>
</dbReference>
<proteinExistence type="predicted"/>
<evidence type="ECO:0000313" key="1">
    <source>
        <dbReference type="EMBL" id="GFO49918.1"/>
    </source>
</evidence>
<dbReference type="AlphaFoldDB" id="A0AAV4E011"/>
<comment type="caution">
    <text evidence="1">The sequence shown here is derived from an EMBL/GenBank/DDBJ whole genome shotgun (WGS) entry which is preliminary data.</text>
</comment>
<name>A0AAV4E011_9GAST</name>
<sequence length="184" mass="20011">MSCPRFYGGQGLGGTCEDHCHMGVYDQGQLPDDQYLSLILTDTRSHSCRLGCHGLTSGQGTARTAMASLGAESFKRCIRRASPPTDNFRFVSTLGSDGAPWRAAGSVGASRPRVWPLTMSAAPCGGVALHGTDAGLNYIALARVRRHADHCMNWQLNVVFFSSPFWLEVRLRRHDFGDLGSSYT</sequence>
<keyword evidence="2" id="KW-1185">Reference proteome</keyword>
<protein>
    <submittedName>
        <fullName evidence="1">Uncharacterized protein</fullName>
    </submittedName>
</protein>
<organism evidence="1 2">
    <name type="scientific">Plakobranchus ocellatus</name>
    <dbReference type="NCBI Taxonomy" id="259542"/>
    <lineage>
        <taxon>Eukaryota</taxon>
        <taxon>Metazoa</taxon>
        <taxon>Spiralia</taxon>
        <taxon>Lophotrochozoa</taxon>
        <taxon>Mollusca</taxon>
        <taxon>Gastropoda</taxon>
        <taxon>Heterobranchia</taxon>
        <taxon>Euthyneura</taxon>
        <taxon>Panpulmonata</taxon>
        <taxon>Sacoglossa</taxon>
        <taxon>Placobranchoidea</taxon>
        <taxon>Plakobranchidae</taxon>
        <taxon>Plakobranchus</taxon>
    </lineage>
</organism>
<reference evidence="1 2" key="1">
    <citation type="journal article" date="2021" name="Elife">
        <title>Chloroplast acquisition without the gene transfer in kleptoplastic sea slugs, Plakobranchus ocellatus.</title>
        <authorList>
            <person name="Maeda T."/>
            <person name="Takahashi S."/>
            <person name="Yoshida T."/>
            <person name="Shimamura S."/>
            <person name="Takaki Y."/>
            <person name="Nagai Y."/>
            <person name="Toyoda A."/>
            <person name="Suzuki Y."/>
            <person name="Arimoto A."/>
            <person name="Ishii H."/>
            <person name="Satoh N."/>
            <person name="Nishiyama T."/>
            <person name="Hasebe M."/>
            <person name="Maruyama T."/>
            <person name="Minagawa J."/>
            <person name="Obokata J."/>
            <person name="Shigenobu S."/>
        </authorList>
    </citation>
    <scope>NUCLEOTIDE SEQUENCE [LARGE SCALE GENOMIC DNA]</scope>
</reference>
<dbReference type="EMBL" id="BLXT01008548">
    <property type="protein sequence ID" value="GFO49918.1"/>
    <property type="molecule type" value="Genomic_DNA"/>
</dbReference>